<evidence type="ECO:0000256" key="1">
    <source>
        <dbReference type="SAM" id="MobiDB-lite"/>
    </source>
</evidence>
<protein>
    <submittedName>
        <fullName evidence="2">Uncharacterized protein</fullName>
    </submittedName>
</protein>
<evidence type="ECO:0000313" key="2">
    <source>
        <dbReference type="EMBL" id="SYW86647.1"/>
    </source>
</evidence>
<comment type="caution">
    <text evidence="2">The sequence shown here is derived from an EMBL/GenBank/DDBJ whole genome shotgun (WGS) entry which is preliminary data.</text>
</comment>
<dbReference type="AlphaFoldDB" id="A0A8H8QSL1"/>
<evidence type="ECO:0000313" key="3">
    <source>
        <dbReference type="Proteomes" id="UP000658997"/>
    </source>
</evidence>
<organism evidence="2 3">
    <name type="scientific">Ustilago bromivora</name>
    <dbReference type="NCBI Taxonomy" id="307758"/>
    <lineage>
        <taxon>Eukaryota</taxon>
        <taxon>Fungi</taxon>
        <taxon>Dikarya</taxon>
        <taxon>Basidiomycota</taxon>
        <taxon>Ustilaginomycotina</taxon>
        <taxon>Ustilaginomycetes</taxon>
        <taxon>Ustilaginales</taxon>
        <taxon>Ustilaginaceae</taxon>
        <taxon>Ustilago</taxon>
    </lineage>
</organism>
<dbReference type="Proteomes" id="UP000658997">
    <property type="component" value="Unassembled WGS sequence"/>
</dbReference>
<dbReference type="EMBL" id="ULHB01000359">
    <property type="protein sequence ID" value="SYW86647.1"/>
    <property type="molecule type" value="Genomic_DNA"/>
</dbReference>
<sequence length="39" mass="4321">MGPPVRDQESAQGEEEYEEDRALLKRSRSGVAGDTLQNT</sequence>
<name>A0A8H8QSL1_9BASI</name>
<feature type="region of interest" description="Disordered" evidence="1">
    <location>
        <begin position="1"/>
        <end position="39"/>
    </location>
</feature>
<accession>A0A8H8QSL1</accession>
<proteinExistence type="predicted"/>
<reference evidence="2" key="1">
    <citation type="submission" date="2018-08" db="EMBL/GenBank/DDBJ databases">
        <authorList>
            <person name="Guldener U."/>
        </authorList>
    </citation>
    <scope>NUCLEOTIDE SEQUENCE</scope>
    <source>
        <strain evidence="2">UB2</strain>
    </source>
</reference>
<keyword evidence="3" id="KW-1185">Reference proteome</keyword>
<gene>
    <name evidence="2" type="ORF">UBRO2_06047</name>
</gene>